<evidence type="ECO:0000256" key="1">
    <source>
        <dbReference type="ARBA" id="ARBA00007441"/>
    </source>
</evidence>
<gene>
    <name evidence="4" type="ORF">R9X50_00411600</name>
</gene>
<dbReference type="EMBL" id="CP138584">
    <property type="protein sequence ID" value="WPH01278.1"/>
    <property type="molecule type" value="Genomic_DNA"/>
</dbReference>
<dbReference type="Pfam" id="PF00155">
    <property type="entry name" value="Aminotran_1_2"/>
    <property type="match status" value="1"/>
</dbReference>
<dbReference type="Gene3D" id="3.40.640.10">
    <property type="entry name" value="Type I PLP-dependent aspartate aminotransferase-like (Major domain)"/>
    <property type="match status" value="1"/>
</dbReference>
<evidence type="ECO:0000313" key="4">
    <source>
        <dbReference type="EMBL" id="WPH01278.1"/>
    </source>
</evidence>
<accession>A0AAQ3M4U8</accession>
<dbReference type="PANTHER" id="PTHR43795:SF39">
    <property type="entry name" value="AMINOTRANSFERASE CLASS I_CLASSII DOMAIN-CONTAINING PROTEIN"/>
    <property type="match status" value="1"/>
</dbReference>
<keyword evidence="5" id="KW-1185">Reference proteome</keyword>
<evidence type="ECO:0000259" key="3">
    <source>
        <dbReference type="Pfam" id="PF00155"/>
    </source>
</evidence>
<evidence type="ECO:0000256" key="2">
    <source>
        <dbReference type="ARBA" id="ARBA00022898"/>
    </source>
</evidence>
<protein>
    <submittedName>
        <fullName evidence="4">Pyridoxal phosphate-dependent transferase</fullName>
    </submittedName>
</protein>
<dbReference type="InterPro" id="IPR004839">
    <property type="entry name" value="Aminotransferase_I/II_large"/>
</dbReference>
<feature type="domain" description="Aminotransferase class I/classII large" evidence="3">
    <location>
        <begin position="68"/>
        <end position="412"/>
    </location>
</feature>
<keyword evidence="2" id="KW-0663">Pyridoxal phosphate</keyword>
<dbReference type="Gene3D" id="3.90.1150.10">
    <property type="entry name" value="Aspartate Aminotransferase, domain 1"/>
    <property type="match status" value="1"/>
</dbReference>
<dbReference type="GO" id="GO:0006520">
    <property type="term" value="P:amino acid metabolic process"/>
    <property type="evidence" value="ECO:0007669"/>
    <property type="project" value="TreeGrafter"/>
</dbReference>
<dbReference type="CDD" id="cd00609">
    <property type="entry name" value="AAT_like"/>
    <property type="match status" value="1"/>
</dbReference>
<comment type="similarity">
    <text evidence="1">Belongs to the class-I pyridoxal-phosphate-dependent aminotransferase family.</text>
</comment>
<dbReference type="InterPro" id="IPR015424">
    <property type="entry name" value="PyrdxlP-dep_Trfase"/>
</dbReference>
<keyword evidence="4" id="KW-0808">Transferase</keyword>
<evidence type="ECO:0000313" key="5">
    <source>
        <dbReference type="Proteomes" id="UP001303373"/>
    </source>
</evidence>
<dbReference type="InterPro" id="IPR015422">
    <property type="entry name" value="PyrdxlP-dep_Trfase_small"/>
</dbReference>
<dbReference type="GO" id="GO:0030170">
    <property type="term" value="F:pyridoxal phosphate binding"/>
    <property type="evidence" value="ECO:0007669"/>
    <property type="project" value="InterPro"/>
</dbReference>
<dbReference type="InterPro" id="IPR050478">
    <property type="entry name" value="Ethylene_sulfur-biosynth"/>
</dbReference>
<dbReference type="AlphaFoldDB" id="A0AAQ3M4U8"/>
<dbReference type="PRINTS" id="PR00753">
    <property type="entry name" value="ACCSYNTHASE"/>
</dbReference>
<proteinExistence type="inferred from homology"/>
<dbReference type="GO" id="GO:0008483">
    <property type="term" value="F:transaminase activity"/>
    <property type="evidence" value="ECO:0007669"/>
    <property type="project" value="TreeGrafter"/>
</dbReference>
<sequence>MLSTRGAQWSQIDYTHGEQNFYHPIANPNGVVSFANAENFLMHQDLIDFINSNSRFDASCCSYGEMFTGTNRLRTAMAMHLNTHFQPAASIDPEQITFAAGVTALNETIAMMLCDDGERIMLGRPVYGSFFRDLTMRTGVKLHYVSVGDTDQFTTKCVADFEKGYDEATSQGIKIRALIICNPHNPLGHCYSRQALEGLLRFCAAKKIHLISDEIYALSVYNRSDLDNEKFTSVLSIVTTGLIDPSLVHVLYGMSKDFGAGGMRLGCLISRNKELTDGVRAVCRFSSPSQFSMDLANKILENQGFVEKFLLNSQTALAKQRQFAENLLDEAGIHYHKKGNAGFFIWLDLSSKLFPPKTQDNGWVAERLLSRRFEEAGVTMSTGEAYHAPQPGRFRLVFSVPEEILQEGIKRICEVLNSTS</sequence>
<dbReference type="InterPro" id="IPR004838">
    <property type="entry name" value="NHTrfase_class1_PyrdxlP-BS"/>
</dbReference>
<reference evidence="4 5" key="1">
    <citation type="submission" date="2023-11" db="EMBL/GenBank/DDBJ databases">
        <title>An acidophilic fungus is an integral part of prey digestion in a carnivorous sundew plant.</title>
        <authorList>
            <person name="Tsai I.J."/>
        </authorList>
    </citation>
    <scope>NUCLEOTIDE SEQUENCE [LARGE SCALE GENOMIC DNA]</scope>
    <source>
        <strain evidence="4">169a</strain>
    </source>
</reference>
<dbReference type="Proteomes" id="UP001303373">
    <property type="component" value="Chromosome 5"/>
</dbReference>
<name>A0AAQ3M4U8_9PEZI</name>
<dbReference type="InterPro" id="IPR015421">
    <property type="entry name" value="PyrdxlP-dep_Trfase_major"/>
</dbReference>
<organism evidence="4 5">
    <name type="scientific">Acrodontium crateriforme</name>
    <dbReference type="NCBI Taxonomy" id="150365"/>
    <lineage>
        <taxon>Eukaryota</taxon>
        <taxon>Fungi</taxon>
        <taxon>Dikarya</taxon>
        <taxon>Ascomycota</taxon>
        <taxon>Pezizomycotina</taxon>
        <taxon>Dothideomycetes</taxon>
        <taxon>Dothideomycetidae</taxon>
        <taxon>Mycosphaerellales</taxon>
        <taxon>Teratosphaeriaceae</taxon>
        <taxon>Acrodontium</taxon>
    </lineage>
</organism>
<dbReference type="SUPFAM" id="SSF53383">
    <property type="entry name" value="PLP-dependent transferases"/>
    <property type="match status" value="1"/>
</dbReference>
<dbReference type="PROSITE" id="PS00105">
    <property type="entry name" value="AA_TRANSFER_CLASS_1"/>
    <property type="match status" value="1"/>
</dbReference>
<dbReference type="PANTHER" id="PTHR43795">
    <property type="entry name" value="BIFUNCTIONAL ASPARTATE AMINOTRANSFERASE AND GLUTAMATE/ASPARTATE-PREPHENATE AMINOTRANSFERASE-RELATED"/>
    <property type="match status" value="1"/>
</dbReference>